<keyword evidence="4" id="KW-1185">Reference proteome</keyword>
<evidence type="ECO:0000313" key="3">
    <source>
        <dbReference type="EMBL" id="KAF2724647.1"/>
    </source>
</evidence>
<sequence length="83" mass="8609">MQCTILTRTEAATSSISYEHSGSSPNCLRSDKAHKFLCMSAVMTVASLVSVLNLSLAPGGPTSCTSSLPCSCSNHSRSARSLA</sequence>
<gene>
    <name evidence="3" type="ORF">K431DRAFT_130655</name>
</gene>
<feature type="compositionally biased region" description="Low complexity" evidence="1">
    <location>
        <begin position="59"/>
        <end position="73"/>
    </location>
</feature>
<evidence type="ECO:0000256" key="1">
    <source>
        <dbReference type="SAM" id="MobiDB-lite"/>
    </source>
</evidence>
<keyword evidence="2" id="KW-0812">Transmembrane</keyword>
<feature type="region of interest" description="Disordered" evidence="1">
    <location>
        <begin position="59"/>
        <end position="83"/>
    </location>
</feature>
<keyword evidence="2" id="KW-0472">Membrane</keyword>
<proteinExistence type="predicted"/>
<organism evidence="3 4">
    <name type="scientific">Polychaeton citri CBS 116435</name>
    <dbReference type="NCBI Taxonomy" id="1314669"/>
    <lineage>
        <taxon>Eukaryota</taxon>
        <taxon>Fungi</taxon>
        <taxon>Dikarya</taxon>
        <taxon>Ascomycota</taxon>
        <taxon>Pezizomycotina</taxon>
        <taxon>Dothideomycetes</taxon>
        <taxon>Dothideomycetidae</taxon>
        <taxon>Capnodiales</taxon>
        <taxon>Capnodiaceae</taxon>
        <taxon>Polychaeton</taxon>
    </lineage>
</organism>
<evidence type="ECO:0000313" key="4">
    <source>
        <dbReference type="Proteomes" id="UP000799441"/>
    </source>
</evidence>
<evidence type="ECO:0000256" key="2">
    <source>
        <dbReference type="SAM" id="Phobius"/>
    </source>
</evidence>
<feature type="transmembrane region" description="Helical" evidence="2">
    <location>
        <begin position="36"/>
        <end position="56"/>
    </location>
</feature>
<comment type="caution">
    <text evidence="3">The sequence shown here is derived from an EMBL/GenBank/DDBJ whole genome shotgun (WGS) entry which is preliminary data.</text>
</comment>
<name>A0A9P4UQK9_9PEZI</name>
<dbReference type="Proteomes" id="UP000799441">
    <property type="component" value="Unassembled WGS sequence"/>
</dbReference>
<reference evidence="3" key="1">
    <citation type="journal article" date="2020" name="Stud. Mycol.">
        <title>101 Dothideomycetes genomes: a test case for predicting lifestyles and emergence of pathogens.</title>
        <authorList>
            <person name="Haridas S."/>
            <person name="Albert R."/>
            <person name="Binder M."/>
            <person name="Bloem J."/>
            <person name="Labutti K."/>
            <person name="Salamov A."/>
            <person name="Andreopoulos B."/>
            <person name="Baker S."/>
            <person name="Barry K."/>
            <person name="Bills G."/>
            <person name="Bluhm B."/>
            <person name="Cannon C."/>
            <person name="Castanera R."/>
            <person name="Culley D."/>
            <person name="Daum C."/>
            <person name="Ezra D."/>
            <person name="Gonzalez J."/>
            <person name="Henrissat B."/>
            <person name="Kuo A."/>
            <person name="Liang C."/>
            <person name="Lipzen A."/>
            <person name="Lutzoni F."/>
            <person name="Magnuson J."/>
            <person name="Mondo S."/>
            <person name="Nolan M."/>
            <person name="Ohm R."/>
            <person name="Pangilinan J."/>
            <person name="Park H.-J."/>
            <person name="Ramirez L."/>
            <person name="Alfaro M."/>
            <person name="Sun H."/>
            <person name="Tritt A."/>
            <person name="Yoshinaga Y."/>
            <person name="Zwiers L.-H."/>
            <person name="Turgeon B."/>
            <person name="Goodwin S."/>
            <person name="Spatafora J."/>
            <person name="Crous P."/>
            <person name="Grigoriev I."/>
        </authorList>
    </citation>
    <scope>NUCLEOTIDE SEQUENCE</scope>
    <source>
        <strain evidence="3">CBS 116435</strain>
    </source>
</reference>
<protein>
    <submittedName>
        <fullName evidence="3">Uncharacterized protein</fullName>
    </submittedName>
</protein>
<accession>A0A9P4UQK9</accession>
<dbReference type="EMBL" id="MU003770">
    <property type="protein sequence ID" value="KAF2724647.1"/>
    <property type="molecule type" value="Genomic_DNA"/>
</dbReference>
<dbReference type="AlphaFoldDB" id="A0A9P4UQK9"/>
<keyword evidence="2" id="KW-1133">Transmembrane helix</keyword>